<evidence type="ECO:0000313" key="1">
    <source>
        <dbReference type="EMBL" id="OHA75613.1"/>
    </source>
</evidence>
<accession>A0A1G2RRY9</accession>
<dbReference type="AlphaFoldDB" id="A0A1G2RRY9"/>
<sequence length="112" mass="12085">MCFAHYPAPGADIFGELEKGSVVVLLRGAGYPPVEAVSTTEVILAVDGFSALTNTGRLLACTDAALIDILGETLADGEYEISPRAQELFDLTQSRPDQRDTDWTAKLREDLL</sequence>
<name>A0A1G2RRY9_9BACT</name>
<reference evidence="1 2" key="1">
    <citation type="journal article" date="2016" name="Nat. Commun.">
        <title>Thousands of microbial genomes shed light on interconnected biogeochemical processes in an aquifer system.</title>
        <authorList>
            <person name="Anantharaman K."/>
            <person name="Brown C.T."/>
            <person name="Hug L.A."/>
            <person name="Sharon I."/>
            <person name="Castelle C.J."/>
            <person name="Probst A.J."/>
            <person name="Thomas B.C."/>
            <person name="Singh A."/>
            <person name="Wilkins M.J."/>
            <person name="Karaoz U."/>
            <person name="Brodie E.L."/>
            <person name="Williams K.H."/>
            <person name="Hubbard S.S."/>
            <person name="Banfield J.F."/>
        </authorList>
    </citation>
    <scope>NUCLEOTIDE SEQUENCE [LARGE SCALE GENOMIC DNA]</scope>
</reference>
<evidence type="ECO:0000313" key="2">
    <source>
        <dbReference type="Proteomes" id="UP000177081"/>
    </source>
</evidence>
<organism evidence="1 2">
    <name type="scientific">Candidatus Wildermuthbacteria bacterium RIFCSPLOWO2_01_FULL_48_35</name>
    <dbReference type="NCBI Taxonomy" id="1802463"/>
    <lineage>
        <taxon>Bacteria</taxon>
        <taxon>Candidatus Wildermuthiibacteriota</taxon>
    </lineage>
</organism>
<dbReference type="Proteomes" id="UP000177081">
    <property type="component" value="Unassembled WGS sequence"/>
</dbReference>
<comment type="caution">
    <text evidence="1">The sequence shown here is derived from an EMBL/GenBank/DDBJ whole genome shotgun (WGS) entry which is preliminary data.</text>
</comment>
<dbReference type="EMBL" id="MHUI01000008">
    <property type="protein sequence ID" value="OHA75613.1"/>
    <property type="molecule type" value="Genomic_DNA"/>
</dbReference>
<gene>
    <name evidence="1" type="ORF">A3A32_02855</name>
</gene>
<proteinExistence type="predicted"/>
<protein>
    <submittedName>
        <fullName evidence="1">Uncharacterized protein</fullName>
    </submittedName>
</protein>